<organism evidence="1 2">
    <name type="scientific">Lagenidium giganteum</name>
    <dbReference type="NCBI Taxonomy" id="4803"/>
    <lineage>
        <taxon>Eukaryota</taxon>
        <taxon>Sar</taxon>
        <taxon>Stramenopiles</taxon>
        <taxon>Oomycota</taxon>
        <taxon>Peronosporomycetes</taxon>
        <taxon>Pythiales</taxon>
        <taxon>Pythiaceae</taxon>
    </lineage>
</organism>
<dbReference type="AlphaFoldDB" id="A0AAV2YM60"/>
<comment type="caution">
    <text evidence="1">The sequence shown here is derived from an EMBL/GenBank/DDBJ whole genome shotgun (WGS) entry which is preliminary data.</text>
</comment>
<dbReference type="Proteomes" id="UP001146120">
    <property type="component" value="Unassembled WGS sequence"/>
</dbReference>
<evidence type="ECO:0000313" key="2">
    <source>
        <dbReference type="Proteomes" id="UP001146120"/>
    </source>
</evidence>
<name>A0AAV2YM60_9STRA</name>
<dbReference type="EMBL" id="DAKRPA010000255">
    <property type="protein sequence ID" value="DAZ94363.1"/>
    <property type="molecule type" value="Genomic_DNA"/>
</dbReference>
<reference evidence="1" key="1">
    <citation type="submission" date="2022-11" db="EMBL/GenBank/DDBJ databases">
        <authorList>
            <person name="Morgan W.R."/>
            <person name="Tartar A."/>
        </authorList>
    </citation>
    <scope>NUCLEOTIDE SEQUENCE</scope>
    <source>
        <strain evidence="1">ARSEF 373</strain>
    </source>
</reference>
<accession>A0AAV2YM60</accession>
<sequence>MDLRLDPPAQSMTWKEPDRRCQYPSKLCLRERARKRDGVLHKLCEYHRVRANFNQRRLQQRRRCEKMLAETAAKMQDEVQRYFQDIELAQLSAPPMELSDEDLATKPTSSIMIMVSQMRPDQVVRSMTASPFVSIATTATSQPGASEMTLAPNEWLRCRYVSKRCECVRAVKKNGELHKFCEYHREKANRNQRRLDHRRRMERILSNLEVTPQQHFLNARIPFEDIAAASEMLSWEPLASPSQLRPEDIQMLQEVFMTDDVDIEEFHATAMTFGASQASKSH</sequence>
<proteinExistence type="predicted"/>
<gene>
    <name evidence="1" type="ORF">N0F65_000927</name>
</gene>
<keyword evidence="2" id="KW-1185">Reference proteome</keyword>
<reference evidence="1" key="2">
    <citation type="journal article" date="2023" name="Microbiol Resour">
        <title>Decontamination and Annotation of the Draft Genome Sequence of the Oomycete Lagenidium giganteum ARSEF 373.</title>
        <authorList>
            <person name="Morgan W.R."/>
            <person name="Tartar A."/>
        </authorList>
    </citation>
    <scope>NUCLEOTIDE SEQUENCE</scope>
    <source>
        <strain evidence="1">ARSEF 373</strain>
    </source>
</reference>
<protein>
    <submittedName>
        <fullName evidence="1">Uncharacterized protein</fullName>
    </submittedName>
</protein>
<evidence type="ECO:0000313" key="1">
    <source>
        <dbReference type="EMBL" id="DAZ94363.1"/>
    </source>
</evidence>